<keyword evidence="7" id="KW-1185">Reference proteome</keyword>
<dbReference type="GO" id="GO:0046872">
    <property type="term" value="F:metal ion binding"/>
    <property type="evidence" value="ECO:0007669"/>
    <property type="project" value="UniProtKB-KW"/>
</dbReference>
<evidence type="ECO:0000256" key="2">
    <source>
        <dbReference type="ARBA" id="ARBA00022723"/>
    </source>
</evidence>
<organism evidence="6 7">
    <name type="scientific">Solirubrobacter ginsenosidimutans</name>
    <dbReference type="NCBI Taxonomy" id="490573"/>
    <lineage>
        <taxon>Bacteria</taxon>
        <taxon>Bacillati</taxon>
        <taxon>Actinomycetota</taxon>
        <taxon>Thermoleophilia</taxon>
        <taxon>Solirubrobacterales</taxon>
        <taxon>Solirubrobacteraceae</taxon>
        <taxon>Solirubrobacter</taxon>
    </lineage>
</organism>
<feature type="domain" description="CENP-V/GFA" evidence="5">
    <location>
        <begin position="6"/>
        <end position="122"/>
    </location>
</feature>
<dbReference type="PANTHER" id="PTHR33337:SF40">
    <property type="entry name" value="CENP-V_GFA DOMAIN-CONTAINING PROTEIN-RELATED"/>
    <property type="match status" value="1"/>
</dbReference>
<dbReference type="EMBL" id="JAPDOD010000007">
    <property type="protein sequence ID" value="MDA0160889.1"/>
    <property type="molecule type" value="Genomic_DNA"/>
</dbReference>
<dbReference type="RefSeq" id="WP_270039995.1">
    <property type="nucleotide sequence ID" value="NZ_JAPDOD010000007.1"/>
</dbReference>
<comment type="similarity">
    <text evidence="1">Belongs to the Gfa family.</text>
</comment>
<keyword evidence="4" id="KW-0456">Lyase</keyword>
<gene>
    <name evidence="6" type="ORF">OM076_11485</name>
</gene>
<evidence type="ECO:0000259" key="5">
    <source>
        <dbReference type="PROSITE" id="PS51891"/>
    </source>
</evidence>
<evidence type="ECO:0000313" key="6">
    <source>
        <dbReference type="EMBL" id="MDA0160889.1"/>
    </source>
</evidence>
<sequence>MTRLPLTGGCNCGAVRYEVSAPLVAASYCHCRRCQRRSGAAASPNAHPAPGAFRIVAGEDRLRAWKPEVGGEKWFCGDCGSSLFGRNPSHADPIGIRMGTFDEDPGIRPSVRQFVSSAAPWEAIPDDGLPRHAESRHADG</sequence>
<keyword evidence="2" id="KW-0479">Metal-binding</keyword>
<dbReference type="InterPro" id="IPR006913">
    <property type="entry name" value="CENP-V/GFA"/>
</dbReference>
<dbReference type="SUPFAM" id="SSF51316">
    <property type="entry name" value="Mss4-like"/>
    <property type="match status" value="1"/>
</dbReference>
<dbReference type="Pfam" id="PF04828">
    <property type="entry name" value="GFA"/>
    <property type="match status" value="1"/>
</dbReference>
<accession>A0A9X3S036</accession>
<dbReference type="PANTHER" id="PTHR33337">
    <property type="entry name" value="GFA DOMAIN-CONTAINING PROTEIN"/>
    <property type="match status" value="1"/>
</dbReference>
<dbReference type="AlphaFoldDB" id="A0A9X3S036"/>
<dbReference type="PROSITE" id="PS51891">
    <property type="entry name" value="CENP_V_GFA"/>
    <property type="match status" value="1"/>
</dbReference>
<evidence type="ECO:0000256" key="1">
    <source>
        <dbReference type="ARBA" id="ARBA00005495"/>
    </source>
</evidence>
<dbReference type="InterPro" id="IPR011057">
    <property type="entry name" value="Mss4-like_sf"/>
</dbReference>
<dbReference type="Proteomes" id="UP001149140">
    <property type="component" value="Unassembled WGS sequence"/>
</dbReference>
<dbReference type="GO" id="GO:0016846">
    <property type="term" value="F:carbon-sulfur lyase activity"/>
    <property type="evidence" value="ECO:0007669"/>
    <property type="project" value="InterPro"/>
</dbReference>
<evidence type="ECO:0000256" key="3">
    <source>
        <dbReference type="ARBA" id="ARBA00022833"/>
    </source>
</evidence>
<protein>
    <submittedName>
        <fullName evidence="6">GFA family protein</fullName>
    </submittedName>
</protein>
<keyword evidence="3" id="KW-0862">Zinc</keyword>
<reference evidence="6" key="1">
    <citation type="submission" date="2022-10" db="EMBL/GenBank/DDBJ databases">
        <title>The WGS of Solirubrobacter ginsenosidimutans DSM 21036.</title>
        <authorList>
            <person name="Jiang Z."/>
        </authorList>
    </citation>
    <scope>NUCLEOTIDE SEQUENCE</scope>
    <source>
        <strain evidence="6">DSM 21036</strain>
    </source>
</reference>
<evidence type="ECO:0000313" key="7">
    <source>
        <dbReference type="Proteomes" id="UP001149140"/>
    </source>
</evidence>
<proteinExistence type="inferred from homology"/>
<dbReference type="Gene3D" id="3.90.1590.10">
    <property type="entry name" value="glutathione-dependent formaldehyde- activating enzyme (gfa)"/>
    <property type="match status" value="1"/>
</dbReference>
<name>A0A9X3S036_9ACTN</name>
<comment type="caution">
    <text evidence="6">The sequence shown here is derived from an EMBL/GenBank/DDBJ whole genome shotgun (WGS) entry which is preliminary data.</text>
</comment>
<evidence type="ECO:0000256" key="4">
    <source>
        <dbReference type="ARBA" id="ARBA00023239"/>
    </source>
</evidence>